<feature type="region of interest" description="Disordered" evidence="1">
    <location>
        <begin position="67"/>
        <end position="91"/>
    </location>
</feature>
<comment type="caution">
    <text evidence="4">The sequence shown here is derived from an EMBL/GenBank/DDBJ whole genome shotgun (WGS) entry which is preliminary data.</text>
</comment>
<dbReference type="SUPFAM" id="SSF52540">
    <property type="entry name" value="P-loop containing nucleoside triphosphate hydrolases"/>
    <property type="match status" value="1"/>
</dbReference>
<protein>
    <submittedName>
        <fullName evidence="4">GTP-binding protein</fullName>
    </submittedName>
</protein>
<evidence type="ECO:0000259" key="3">
    <source>
        <dbReference type="Pfam" id="PF01926"/>
    </source>
</evidence>
<dbReference type="RefSeq" id="WP_044425771.1">
    <property type="nucleotide sequence ID" value="NZ_BJYZ01000001.1"/>
</dbReference>
<keyword evidence="2" id="KW-1133">Transmembrane helix</keyword>
<evidence type="ECO:0000313" key="4">
    <source>
        <dbReference type="EMBL" id="GEO36031.1"/>
    </source>
</evidence>
<dbReference type="CDD" id="cd00882">
    <property type="entry name" value="Ras_like_GTPase"/>
    <property type="match status" value="1"/>
</dbReference>
<evidence type="ECO:0000313" key="5">
    <source>
        <dbReference type="Proteomes" id="UP000321523"/>
    </source>
</evidence>
<feature type="transmembrane region" description="Helical" evidence="2">
    <location>
        <begin position="12"/>
        <end position="34"/>
    </location>
</feature>
<evidence type="ECO:0000256" key="1">
    <source>
        <dbReference type="SAM" id="MobiDB-lite"/>
    </source>
</evidence>
<dbReference type="InterPro" id="IPR006073">
    <property type="entry name" value="GTP-bd"/>
</dbReference>
<dbReference type="GO" id="GO:0005525">
    <property type="term" value="F:GTP binding"/>
    <property type="evidence" value="ECO:0007669"/>
    <property type="project" value="InterPro"/>
</dbReference>
<dbReference type="Proteomes" id="UP000321523">
    <property type="component" value="Unassembled WGS sequence"/>
</dbReference>
<accession>A0A512DHS8</accession>
<name>A0A512DHS8_9PROT</name>
<proteinExistence type="predicted"/>
<keyword evidence="2" id="KW-0812">Transmembrane</keyword>
<reference evidence="4 5" key="1">
    <citation type="submission" date="2019-07" db="EMBL/GenBank/DDBJ databases">
        <title>Whole genome shotgun sequence of Skermanella aerolata NBRC 106429.</title>
        <authorList>
            <person name="Hosoyama A."/>
            <person name="Uohara A."/>
            <person name="Ohji S."/>
            <person name="Ichikawa N."/>
        </authorList>
    </citation>
    <scope>NUCLEOTIDE SEQUENCE [LARGE SCALE GENOMIC DNA]</scope>
    <source>
        <strain evidence="4 5">NBRC 106429</strain>
    </source>
</reference>
<dbReference type="Gene3D" id="3.40.50.300">
    <property type="entry name" value="P-loop containing nucleotide triphosphate hydrolases"/>
    <property type="match status" value="1"/>
</dbReference>
<evidence type="ECO:0000256" key="2">
    <source>
        <dbReference type="SAM" id="Phobius"/>
    </source>
</evidence>
<sequence length="517" mass="54631">MKRIVGPRRLLWAAAMALGALPFAALVPLGLAWLWQREELGVWLVGGSACFVAAGVLFRRAARPLSGANGSGNGSGNEASDDTPPEAEWTPADKIAWQRVQGFARRASGAMLMDQHSLMAVAGAVMEDVARHYWPDRTEAVWHFTLPEALLLAERVAERTRTLTVEAVPGSRSIRLDNVMRLYRAKQSVAAAAGMFSGPWRIGRMTINPVQALAAELNQRVRGFAAAGLSSLMLDRIARIVIEEIGREAINLYSGRLRADLDELAGLQPAAVAPSAAGPLPLRIMVGGKVNAGKSSLVNALCGEVVAAVDVLPVGDGATSHAVGGTGDRPELELIDCAGLDREAAIPKLTEIAQACDLILWAAAANDGARDLDRRLLDAVRAHFAAHPSLKAPPVLVALSHIDRLRPFTEWTPPYDIAAPSGRKAEAIRGAVDATAEALGVGPDDVVPVRLDAGALYNVDALWAAVAARLDEARQGQLIRLLRLAGKGGGISEVARQAVRGGRLLTGLVIDGIVGKK</sequence>
<keyword evidence="5" id="KW-1185">Reference proteome</keyword>
<keyword evidence="2" id="KW-0472">Membrane</keyword>
<gene>
    <name evidence="4" type="ORF">SAE02_01790</name>
</gene>
<organism evidence="4 5">
    <name type="scientific">Skermanella aerolata</name>
    <dbReference type="NCBI Taxonomy" id="393310"/>
    <lineage>
        <taxon>Bacteria</taxon>
        <taxon>Pseudomonadati</taxon>
        <taxon>Pseudomonadota</taxon>
        <taxon>Alphaproteobacteria</taxon>
        <taxon>Rhodospirillales</taxon>
        <taxon>Azospirillaceae</taxon>
        <taxon>Skermanella</taxon>
    </lineage>
</organism>
<dbReference type="OrthoDB" id="238366at2"/>
<dbReference type="EMBL" id="BJYZ01000001">
    <property type="protein sequence ID" value="GEO36031.1"/>
    <property type="molecule type" value="Genomic_DNA"/>
</dbReference>
<dbReference type="Pfam" id="PF01926">
    <property type="entry name" value="MMR_HSR1"/>
    <property type="match status" value="1"/>
</dbReference>
<feature type="transmembrane region" description="Helical" evidence="2">
    <location>
        <begin position="40"/>
        <end position="58"/>
    </location>
</feature>
<dbReference type="InterPro" id="IPR027417">
    <property type="entry name" value="P-loop_NTPase"/>
</dbReference>
<feature type="domain" description="G" evidence="3">
    <location>
        <begin position="283"/>
        <end position="381"/>
    </location>
</feature>
<dbReference type="AlphaFoldDB" id="A0A512DHS8"/>